<feature type="non-terminal residue" evidence="1">
    <location>
        <position position="1"/>
    </location>
</feature>
<accession>A0A0H5QGX5</accession>
<dbReference type="EMBL" id="HACM01000425">
    <property type="protein sequence ID" value="CRZ00867.1"/>
    <property type="molecule type" value="Transcribed_RNA"/>
</dbReference>
<reference evidence="1" key="1">
    <citation type="submission" date="2015-04" db="EMBL/GenBank/DDBJ databases">
        <title>The genome sequence of the plant pathogenic Rhizarian Plasmodiophora brassicae reveals insights in its biotrophic life cycle and the origin of chitin synthesis.</title>
        <authorList>
            <person name="Schwelm A."/>
            <person name="Fogelqvist J."/>
            <person name="Knaust A."/>
            <person name="Julke S."/>
            <person name="Lilja T."/>
            <person name="Dhandapani V."/>
            <person name="Bonilla-Rosso G."/>
            <person name="Karlsson M."/>
            <person name="Shevchenko A."/>
            <person name="Choi S.R."/>
            <person name="Kim H.G."/>
            <person name="Park J.Y."/>
            <person name="Lim Y.P."/>
            <person name="Ludwig-Muller J."/>
            <person name="Dixelius C."/>
        </authorList>
    </citation>
    <scope>NUCLEOTIDE SEQUENCE</scope>
    <source>
        <tissue evidence="1">Potato root galls</tissue>
    </source>
</reference>
<organism evidence="1">
    <name type="scientific">Spongospora subterranea</name>
    <dbReference type="NCBI Taxonomy" id="70186"/>
    <lineage>
        <taxon>Eukaryota</taxon>
        <taxon>Sar</taxon>
        <taxon>Rhizaria</taxon>
        <taxon>Endomyxa</taxon>
        <taxon>Phytomyxea</taxon>
        <taxon>Plasmodiophorida</taxon>
        <taxon>Plasmodiophoridae</taxon>
        <taxon>Spongospora</taxon>
    </lineage>
</organism>
<name>A0A0H5QGX5_9EUKA</name>
<proteinExistence type="predicted"/>
<evidence type="ECO:0000313" key="1">
    <source>
        <dbReference type="EMBL" id="CRZ00867.1"/>
    </source>
</evidence>
<protein>
    <submittedName>
        <fullName evidence="1">Uncharacterized protein</fullName>
    </submittedName>
</protein>
<dbReference type="AlphaFoldDB" id="A0A0H5QGX5"/>
<sequence length="144" mass="15995">VNDPVSNVSYSGDSWAHATQIIRVAVLSQIRQPFLMVLWVVNHRPSKVALSKFSPRNAAVPGPILGMLSRVLVLGCRTEPTPASRCNKLSNFENCSAYTRSKIPATDRNKLLLLFRKDPSVSMAKFDIEPEQSSILIMDDCPVR</sequence>